<dbReference type="EMBL" id="MFEO01000001">
    <property type="protein sequence ID" value="OGE91290.1"/>
    <property type="molecule type" value="Genomic_DNA"/>
</dbReference>
<dbReference type="STRING" id="1817828.A2722_00635"/>
<organism evidence="1 2">
    <name type="scientific">Candidatus Doudnabacteria bacterium RIFCSPHIGHO2_01_FULL_50_11</name>
    <dbReference type="NCBI Taxonomy" id="1817828"/>
    <lineage>
        <taxon>Bacteria</taxon>
        <taxon>Candidatus Doudnaibacteriota</taxon>
    </lineage>
</organism>
<gene>
    <name evidence="1" type="ORF">A2722_00635</name>
</gene>
<dbReference type="Proteomes" id="UP000178377">
    <property type="component" value="Unassembled WGS sequence"/>
</dbReference>
<reference evidence="1 2" key="1">
    <citation type="journal article" date="2016" name="Nat. Commun.">
        <title>Thousands of microbial genomes shed light on interconnected biogeochemical processes in an aquifer system.</title>
        <authorList>
            <person name="Anantharaman K."/>
            <person name="Brown C.T."/>
            <person name="Hug L.A."/>
            <person name="Sharon I."/>
            <person name="Castelle C.J."/>
            <person name="Probst A.J."/>
            <person name="Thomas B.C."/>
            <person name="Singh A."/>
            <person name="Wilkins M.J."/>
            <person name="Karaoz U."/>
            <person name="Brodie E.L."/>
            <person name="Williams K.H."/>
            <person name="Hubbard S.S."/>
            <person name="Banfield J.F."/>
        </authorList>
    </citation>
    <scope>NUCLEOTIDE SEQUENCE [LARGE SCALE GENOMIC DNA]</scope>
</reference>
<dbReference type="AlphaFoldDB" id="A0A1F5PNN5"/>
<accession>A0A1F5PNN5</accession>
<sequence length="672" mass="77550">MAFFRRLRGKSISFTEVILLLAFSLAATLLLLGALSVFTRGWIMLDILLLTLAAIWFRPRIAPVGRVGWLFLLVPIVGFGFMLLRGFYVGDAYYHWLPFAREIVRLKTFPDFLNFNWFSVMPLQSLLFAMTFALSGGYNEFVNLWVPFFFTAATALVLLEWGAWEGLSRRYLFFMGVLLFANQGLEWYGSWNLMQEPLVLFFATCAFYYYLRYRASMGRRDMFFALLAFCLTALSKQSGLFLLILLVPLFAVSRDRKAFFIAGALIFLPLAAWLGRNYFVYGNPIFPLFNSFFGGPYAESFARLSEYAHHSFSDYPTLKSRLMFSIREIFEEFPYVLLALWGMFKRRSYAFLAAFLGFFFLKESFLFSSTSDVRYYYPLLGLLIVYGVIALNRTQSKFFLSSLLALSIYQLLGTPAVDSTSAVIARSEDVALFLRPLAGIFHDFRLAWALGLGLFGLFFLEREYLKTALVYSYSLFIIKLKFIANKSWLNAWTSIETIIPFVPAGLSGWWRKRQLQAVAGMLALLVGVNSWGLGMAYVAAQGKLEFPVQYIWSSSVWARSVLDQSTAALPHDSFYIVIFAQRDYFMWYTDYRTVTYSDFDFHELTKTYRKDMTASDLRDLFEKRRIKYIVRNALSNDIDNTDFAAFEHKIADSGQFILVASTPEDYEVWQVY</sequence>
<name>A0A1F5PNN5_9BACT</name>
<evidence type="ECO:0008006" key="3">
    <source>
        <dbReference type="Google" id="ProtNLM"/>
    </source>
</evidence>
<evidence type="ECO:0000313" key="1">
    <source>
        <dbReference type="EMBL" id="OGE91290.1"/>
    </source>
</evidence>
<comment type="caution">
    <text evidence="1">The sequence shown here is derived from an EMBL/GenBank/DDBJ whole genome shotgun (WGS) entry which is preliminary data.</text>
</comment>
<protein>
    <recommendedName>
        <fullName evidence="3">Glycosyltransferase RgtA/B/C/D-like domain-containing protein</fullName>
    </recommendedName>
</protein>
<evidence type="ECO:0000313" key="2">
    <source>
        <dbReference type="Proteomes" id="UP000178377"/>
    </source>
</evidence>
<proteinExistence type="predicted"/>